<protein>
    <submittedName>
        <fullName evidence="1">Uncharacterized protein</fullName>
    </submittedName>
</protein>
<gene>
    <name evidence="1" type="ORF">SAMEA2273352_00089</name>
</gene>
<proteinExistence type="predicted"/>
<reference evidence="1 2" key="1">
    <citation type="submission" date="2016-03" db="EMBL/GenBank/DDBJ databases">
        <authorList>
            <consortium name="Pathogen Informatics"/>
        </authorList>
    </citation>
    <scope>NUCLEOTIDE SEQUENCE [LARGE SCALE GENOMIC DNA]</scope>
    <source>
        <strain evidence="2">e1424</strain>
    </source>
</reference>
<evidence type="ECO:0000313" key="1">
    <source>
        <dbReference type="EMBL" id="CZW53998.1"/>
    </source>
</evidence>
<evidence type="ECO:0000313" key="2">
    <source>
        <dbReference type="Proteomes" id="UP000076205"/>
    </source>
</evidence>
<dbReference type="AlphaFoldDB" id="A0A822W8S8"/>
<organism evidence="1 2">
    <name type="scientific">Enterobacter hormaechei</name>
    <dbReference type="NCBI Taxonomy" id="158836"/>
    <lineage>
        <taxon>Bacteria</taxon>
        <taxon>Pseudomonadati</taxon>
        <taxon>Pseudomonadota</taxon>
        <taxon>Gammaproteobacteria</taxon>
        <taxon>Enterobacterales</taxon>
        <taxon>Enterobacteriaceae</taxon>
        <taxon>Enterobacter</taxon>
        <taxon>Enterobacter cloacae complex</taxon>
    </lineage>
</organism>
<sequence length="652" mass="69891">MFDAVNHVIARYGVHAQARQIRVDSDIALAAAAVAHAVRDAGGHSQIAIAQRGEHRFRYADGPGEIVLYRCGVAVAANRHSHGVARFGIHHCAANGLAGCQLRCVDHVVARHGVDDDARQHGFHVHGVRGAGAVADAVRRGGRHGVKRFTQLPHLARRNGCGPLAIGVHRGAVRFAVEHHGDHRARCQPGSRTCDGQILRFLAAVDHIVTGHGVNGQHRRGEVDFNLVRCAVAVSGFIGQRRGDGVIPGGQGTHVRRRHAHAPPAGSVQGRGVIFVIDGDGHHVARRRTGHGTGDNQRLRMLGAVDHVVVGNGVNGQLWHRGIHQHIAVRRGRVTRLIRDGCRDGVIAVGNRADIRRGYGDAPAAVRLYGGGVVHAVQRHGHGLARFGVGDTVNDQILLRFGRVDDVVVADDLDGHRRRGGVHAVFAARRGAVAVHVGDAYLHAGVAVFQSAQIGRRYGRRPVAAGIHRRGVQLAAEGDGNGLVFFHVGGRARQHQVRAFLSRVDYVVRSNRINADGDCRQIHFHVVADGNRVTRRALAVNGHGDRACAQRADVRRRNSRRPGAVRQHGCRVDFAVDGDRQRRSARQPVAGAGDNQVLTMFDAVDHIVACYGIHAQARQAGINRDVAFAGAGVAVAIGHARSYGEIAVTDSG</sequence>
<name>A0A822W8S8_9ENTR</name>
<comment type="caution">
    <text evidence="1">The sequence shown here is derived from an EMBL/GenBank/DDBJ whole genome shotgun (WGS) entry which is preliminary data.</text>
</comment>
<dbReference type="Proteomes" id="UP000076205">
    <property type="component" value="Unassembled WGS sequence"/>
</dbReference>
<dbReference type="EMBL" id="FJYW01000001">
    <property type="protein sequence ID" value="CZW53998.1"/>
    <property type="molecule type" value="Genomic_DNA"/>
</dbReference>
<accession>A0A822W8S8</accession>